<dbReference type="GeneID" id="63836817"/>
<feature type="region of interest" description="Disordered" evidence="1">
    <location>
        <begin position="168"/>
        <end position="208"/>
    </location>
</feature>
<dbReference type="AlphaFoldDB" id="A0A9P4Y0Q0"/>
<proteinExistence type="predicted"/>
<comment type="caution">
    <text evidence="2">The sequence shown here is derived from an EMBL/GenBank/DDBJ whole genome shotgun (WGS) entry which is preliminary data.</text>
</comment>
<sequence length="208" mass="22738">MSNLFPSHNTPVVRLQTETDHEGYVVVTRAPAQGTMLPYAHYNGAAGQATNHTGGGATLAFEYSGHYPANIDINQDATEEGTVDMSGQQQPAFPAWAVHAINHSMGGLQDPERRTEQELASRPLTAATLAGVEQFGDMRRGWMPPTLTGHRFGGREEQPAIEFVEHHGALTHDSHRRTRRSRGAASHGSWVHVDQVSHPSRGSRYRSA</sequence>
<dbReference type="RefSeq" id="XP_040775805.1">
    <property type="nucleotide sequence ID" value="XM_040919688.1"/>
</dbReference>
<reference evidence="2" key="1">
    <citation type="journal article" date="2020" name="Phytopathology">
        <title>Genome sequence of the chestnut blight fungus Cryphonectria parasitica EP155: A fundamental resource for an archetypical invasive plant pathogen.</title>
        <authorList>
            <person name="Crouch J.A."/>
            <person name="Dawe A."/>
            <person name="Aerts A."/>
            <person name="Barry K."/>
            <person name="Churchill A.C.L."/>
            <person name="Grimwood J."/>
            <person name="Hillman B."/>
            <person name="Milgroom M.G."/>
            <person name="Pangilinan J."/>
            <person name="Smith M."/>
            <person name="Salamov A."/>
            <person name="Schmutz J."/>
            <person name="Yadav J."/>
            <person name="Grigoriev I.V."/>
            <person name="Nuss D."/>
        </authorList>
    </citation>
    <scope>NUCLEOTIDE SEQUENCE</scope>
    <source>
        <strain evidence="2">EP155</strain>
    </source>
</reference>
<evidence type="ECO:0000313" key="2">
    <source>
        <dbReference type="EMBL" id="KAF3764844.1"/>
    </source>
</evidence>
<dbReference type="Proteomes" id="UP000803844">
    <property type="component" value="Unassembled WGS sequence"/>
</dbReference>
<organism evidence="2 3">
    <name type="scientific">Cryphonectria parasitica (strain ATCC 38755 / EP155)</name>
    <dbReference type="NCBI Taxonomy" id="660469"/>
    <lineage>
        <taxon>Eukaryota</taxon>
        <taxon>Fungi</taxon>
        <taxon>Dikarya</taxon>
        <taxon>Ascomycota</taxon>
        <taxon>Pezizomycotina</taxon>
        <taxon>Sordariomycetes</taxon>
        <taxon>Sordariomycetidae</taxon>
        <taxon>Diaporthales</taxon>
        <taxon>Cryphonectriaceae</taxon>
        <taxon>Cryphonectria-Endothia species complex</taxon>
        <taxon>Cryphonectria</taxon>
    </lineage>
</organism>
<evidence type="ECO:0000313" key="3">
    <source>
        <dbReference type="Proteomes" id="UP000803844"/>
    </source>
</evidence>
<gene>
    <name evidence="2" type="ORF">M406DRAFT_322756</name>
</gene>
<keyword evidence="3" id="KW-1185">Reference proteome</keyword>
<name>A0A9P4Y0Q0_CRYP1</name>
<accession>A0A9P4Y0Q0</accession>
<dbReference type="EMBL" id="MU032348">
    <property type="protein sequence ID" value="KAF3764844.1"/>
    <property type="molecule type" value="Genomic_DNA"/>
</dbReference>
<evidence type="ECO:0000256" key="1">
    <source>
        <dbReference type="SAM" id="MobiDB-lite"/>
    </source>
</evidence>
<protein>
    <submittedName>
        <fullName evidence="2">Uncharacterized protein</fullName>
    </submittedName>
</protein>